<dbReference type="PANTHER" id="PTHR46658:SF1">
    <property type="entry name" value="CYS OR MET METABOLISM PYRIDOXAL-PHOSPHATE-DEPENDENT ENZYME"/>
    <property type="match status" value="1"/>
</dbReference>
<evidence type="ECO:0000256" key="1">
    <source>
        <dbReference type="SAM" id="MobiDB-lite"/>
    </source>
</evidence>
<protein>
    <submittedName>
        <fullName evidence="2">Uncharacterized protein</fullName>
    </submittedName>
</protein>
<sequence>MLAGTDVVGGNGNCGAPASIKHLSVRVAFPKRPKRLLVLAGEQRSASRTRWSQPSPSESQQLATALPAEQSFSLVQQAASDLQCSIFPEIDALVGANIRRVQQAFKRARIGPHHFAGSTGYGHGDLGRAALDEVTAEVMGAEAAIVRTQFVSGTHAIATALFSVLRPGDEMLAVAGRPYDTMEEVIGLRGTPGHGSMREWGIRYRELPLTEHGGVDWNGLPAALHSGTKLVLVQRSCGYALRPTLGIPDIARVVDLVRRHGPRGCVVAVDNCYGEMTDVLEPCSVGADLAMGSLIKSPGGTIAPGGGYVAGQADLVAAAAARLTAPGVGLDAGCVEASTLRLQMQGLFLAPQMVGEALKSGRLVAHAMTAAGFSVTPKPGMPEVLPYITAVQLGSRERMIAFCQAVQACCPVGSYISPTPGVTAGYGDEVIFADGTFIDGSTSELTADGPLRPPYVVYCQGGTHWTHWSMALESALAALSSLDTPS</sequence>
<comment type="caution">
    <text evidence="2">The sequence shown here is derived from an EMBL/GenBank/DDBJ whole genome shotgun (WGS) entry which is preliminary data.</text>
</comment>
<proteinExistence type="predicted"/>
<dbReference type="AlphaFoldDB" id="A0AAW1SRJ9"/>
<dbReference type="EMBL" id="JALJOV010001198">
    <property type="protein sequence ID" value="KAK9852325.1"/>
    <property type="molecule type" value="Genomic_DNA"/>
</dbReference>
<dbReference type="Pfam" id="PF06838">
    <property type="entry name" value="Met_gamma_lyase"/>
    <property type="match status" value="1"/>
</dbReference>
<organism evidence="2 3">
    <name type="scientific">Apatococcus fuscideae</name>
    <dbReference type="NCBI Taxonomy" id="2026836"/>
    <lineage>
        <taxon>Eukaryota</taxon>
        <taxon>Viridiplantae</taxon>
        <taxon>Chlorophyta</taxon>
        <taxon>core chlorophytes</taxon>
        <taxon>Trebouxiophyceae</taxon>
        <taxon>Chlorellales</taxon>
        <taxon>Chlorellaceae</taxon>
        <taxon>Apatococcus</taxon>
    </lineage>
</organism>
<dbReference type="SUPFAM" id="SSF53383">
    <property type="entry name" value="PLP-dependent transferases"/>
    <property type="match status" value="1"/>
</dbReference>
<feature type="compositionally biased region" description="Polar residues" evidence="1">
    <location>
        <begin position="44"/>
        <end position="61"/>
    </location>
</feature>
<feature type="region of interest" description="Disordered" evidence="1">
    <location>
        <begin position="41"/>
        <end position="61"/>
    </location>
</feature>
<evidence type="ECO:0000313" key="3">
    <source>
        <dbReference type="Proteomes" id="UP001485043"/>
    </source>
</evidence>
<name>A0AAW1SRJ9_9CHLO</name>
<dbReference type="Proteomes" id="UP001485043">
    <property type="component" value="Unassembled WGS sequence"/>
</dbReference>
<dbReference type="InterPro" id="IPR009651">
    <property type="entry name" value="Met_g_lyase_put"/>
</dbReference>
<gene>
    <name evidence="2" type="ORF">WJX84_003119</name>
</gene>
<evidence type="ECO:0000313" key="2">
    <source>
        <dbReference type="EMBL" id="KAK9852325.1"/>
    </source>
</evidence>
<accession>A0AAW1SRJ9</accession>
<dbReference type="Gene3D" id="3.40.640.10">
    <property type="entry name" value="Type I PLP-dependent aspartate aminotransferase-like (Major domain)"/>
    <property type="match status" value="1"/>
</dbReference>
<reference evidence="2 3" key="1">
    <citation type="journal article" date="2024" name="Nat. Commun.">
        <title>Phylogenomics reveals the evolutionary origins of lichenization in chlorophyte algae.</title>
        <authorList>
            <person name="Puginier C."/>
            <person name="Libourel C."/>
            <person name="Otte J."/>
            <person name="Skaloud P."/>
            <person name="Haon M."/>
            <person name="Grisel S."/>
            <person name="Petersen M."/>
            <person name="Berrin J.G."/>
            <person name="Delaux P.M."/>
            <person name="Dal Grande F."/>
            <person name="Keller J."/>
        </authorList>
    </citation>
    <scope>NUCLEOTIDE SEQUENCE [LARGE SCALE GENOMIC DNA]</scope>
    <source>
        <strain evidence="2 3">SAG 2523</strain>
    </source>
</reference>
<dbReference type="InterPro" id="IPR015421">
    <property type="entry name" value="PyrdxlP-dep_Trfase_major"/>
</dbReference>
<keyword evidence="3" id="KW-1185">Reference proteome</keyword>
<dbReference type="Gene3D" id="3.90.1150.60">
    <property type="entry name" value="Methioning gamme-lyase, C-terminal domain"/>
    <property type="match status" value="1"/>
</dbReference>
<dbReference type="InterPro" id="IPR015424">
    <property type="entry name" value="PyrdxlP-dep_Trfase"/>
</dbReference>
<dbReference type="PANTHER" id="PTHR46658">
    <property type="entry name" value="CYS OR MET METABOLISM PYRIDOXAL-PHOSPHATE-DEPENDENT ENZYME"/>
    <property type="match status" value="1"/>
</dbReference>